<evidence type="ECO:0000256" key="2">
    <source>
        <dbReference type="SAM" id="SignalP"/>
    </source>
</evidence>
<accession>A0A5C8KI75</accession>
<dbReference type="InterPro" id="IPR015421">
    <property type="entry name" value="PyrdxlP-dep_Trfase_major"/>
</dbReference>
<dbReference type="Pfam" id="PF00266">
    <property type="entry name" value="Aminotran_5"/>
    <property type="match status" value="1"/>
</dbReference>
<evidence type="ECO:0000259" key="3">
    <source>
        <dbReference type="Pfam" id="PF00266"/>
    </source>
</evidence>
<protein>
    <submittedName>
        <fullName evidence="4">Aminotransferase class V-fold PLP-dependent enzyme</fullName>
    </submittedName>
</protein>
<sequence>MSLTRRELLRASPVVAFGALSPGALLAAVVEQSTPMPDLSDWGQVRAQFPLDWSYSHFASFFLVSHPKPVSDALDAYRRALDHNPYLSLERAMFSGPEDNLLLAVATEVADYTGGTVDEVCLTGSTTESLALVYQGLTLEPGDEVLTTTHDHYSHHESIRLAAEKSGASMRKISLFEDSSRPDTADMIRRLQAAITPSTRVVGLTWVHSSSGIRLPIQEISAALKSRPNAPLLVVDGVHGLGSAEPKVAELGADFFCAGTHKWMFAPRGTGIIWAREESWARLRPTVPSFTDEEAYVAWMQDAAPATPTNARRMMPGGFEAFEHRWATAAAFAMHRKIGRERVAARIAELNGQIKDGLAEIPRVRVHTPRSPEFSAGVVTFEVEGVPTREVISQLLERRIVASGSPYANSQPRLAASLVNTPEEVEAAVGAVREIAGSA</sequence>
<dbReference type="RefSeq" id="WP_147892535.1">
    <property type="nucleotide sequence ID" value="NZ_VRTS01000012.1"/>
</dbReference>
<dbReference type="PANTHER" id="PTHR43586:SF8">
    <property type="entry name" value="CYSTEINE DESULFURASE 1, CHLOROPLASTIC"/>
    <property type="match status" value="1"/>
</dbReference>
<name>A0A5C8KI75_9GAMM</name>
<dbReference type="OrthoDB" id="9764293at2"/>
<keyword evidence="2" id="KW-0732">Signal</keyword>
<comment type="caution">
    <text evidence="4">The sequence shown here is derived from an EMBL/GenBank/DDBJ whole genome shotgun (WGS) entry which is preliminary data.</text>
</comment>
<dbReference type="Gene3D" id="3.40.640.10">
    <property type="entry name" value="Type I PLP-dependent aspartate aminotransferase-like (Major domain)"/>
    <property type="match status" value="1"/>
</dbReference>
<dbReference type="PANTHER" id="PTHR43586">
    <property type="entry name" value="CYSTEINE DESULFURASE"/>
    <property type="match status" value="1"/>
</dbReference>
<dbReference type="EMBL" id="VRTS01000012">
    <property type="protein sequence ID" value="TXK59630.1"/>
    <property type="molecule type" value="Genomic_DNA"/>
</dbReference>
<dbReference type="InterPro" id="IPR000192">
    <property type="entry name" value="Aminotrans_V_dom"/>
</dbReference>
<feature type="chain" id="PRO_5022933724" evidence="2">
    <location>
        <begin position="28"/>
        <end position="439"/>
    </location>
</feature>
<keyword evidence="1" id="KW-0663">Pyridoxal phosphate</keyword>
<dbReference type="InterPro" id="IPR015424">
    <property type="entry name" value="PyrdxlP-dep_Trfase"/>
</dbReference>
<evidence type="ECO:0000313" key="4">
    <source>
        <dbReference type="EMBL" id="TXK59630.1"/>
    </source>
</evidence>
<keyword evidence="4" id="KW-0808">Transferase</keyword>
<gene>
    <name evidence="4" type="ORF">FU658_13365</name>
</gene>
<keyword evidence="5" id="KW-1185">Reference proteome</keyword>
<dbReference type="GO" id="GO:0008483">
    <property type="term" value="F:transaminase activity"/>
    <property type="evidence" value="ECO:0007669"/>
    <property type="project" value="UniProtKB-KW"/>
</dbReference>
<feature type="signal peptide" evidence="2">
    <location>
        <begin position="1"/>
        <end position="27"/>
    </location>
</feature>
<dbReference type="AlphaFoldDB" id="A0A5C8KI75"/>
<feature type="domain" description="Aminotransferase class V" evidence="3">
    <location>
        <begin position="105"/>
        <end position="404"/>
    </location>
</feature>
<dbReference type="InterPro" id="IPR015422">
    <property type="entry name" value="PyrdxlP-dep_Trfase_small"/>
</dbReference>
<dbReference type="Proteomes" id="UP000321248">
    <property type="component" value="Unassembled WGS sequence"/>
</dbReference>
<evidence type="ECO:0000313" key="5">
    <source>
        <dbReference type="Proteomes" id="UP000321248"/>
    </source>
</evidence>
<keyword evidence="4" id="KW-0032">Aminotransferase</keyword>
<dbReference type="SUPFAM" id="SSF53383">
    <property type="entry name" value="PLP-dependent transferases"/>
    <property type="match status" value="1"/>
</dbReference>
<dbReference type="Gene3D" id="3.90.1150.10">
    <property type="entry name" value="Aspartate Aminotransferase, domain 1"/>
    <property type="match status" value="1"/>
</dbReference>
<proteinExistence type="predicted"/>
<evidence type="ECO:0000256" key="1">
    <source>
        <dbReference type="ARBA" id="ARBA00022898"/>
    </source>
</evidence>
<organism evidence="4 5">
    <name type="scientific">Alkalisalibacterium limincola</name>
    <dbReference type="NCBI Taxonomy" id="2699169"/>
    <lineage>
        <taxon>Bacteria</taxon>
        <taxon>Pseudomonadati</taxon>
        <taxon>Pseudomonadota</taxon>
        <taxon>Gammaproteobacteria</taxon>
        <taxon>Lysobacterales</taxon>
        <taxon>Lysobacteraceae</taxon>
        <taxon>Alkalisalibacterium</taxon>
    </lineage>
</organism>
<reference evidence="4 5" key="1">
    <citation type="submission" date="2019-08" db="EMBL/GenBank/DDBJ databases">
        <authorList>
            <person name="Karlyshev A.V."/>
        </authorList>
    </citation>
    <scope>NUCLEOTIDE SEQUENCE [LARGE SCALE GENOMIC DNA]</scope>
    <source>
        <strain evidence="4 5">Alg18-2.2</strain>
    </source>
</reference>